<keyword evidence="9 11" id="KW-0496">Mitochondrion</keyword>
<organism evidence="12 13">
    <name type="scientific">Filobasidium floriforme</name>
    <dbReference type="NCBI Taxonomy" id="5210"/>
    <lineage>
        <taxon>Eukaryota</taxon>
        <taxon>Fungi</taxon>
        <taxon>Dikarya</taxon>
        <taxon>Basidiomycota</taxon>
        <taxon>Agaricomycotina</taxon>
        <taxon>Tremellomycetes</taxon>
        <taxon>Filobasidiales</taxon>
        <taxon>Filobasidiaceae</taxon>
        <taxon>Filobasidium</taxon>
    </lineage>
</organism>
<name>A0A8K0JQ64_9TREE</name>
<evidence type="ECO:0000256" key="2">
    <source>
        <dbReference type="ARBA" id="ARBA00007668"/>
    </source>
</evidence>
<comment type="subunit">
    <text evidence="11">Component of the ubiquinol-cytochrome c oxidoreductase (cytochrome b-c1 complex, complex III, CIII), a multisubunit enzyme composed of 3 respiratory subunits cytochrome b, cytochrome c1 and Rieske protein, 2 core protein subunits, and additional low-molecular weight protein subunits. The complex exists as an obligatory dimer and forms supercomplexes (SCs) in the inner mitochondrial membrane with cytochrome c oxidase (complex IV, CIV).</text>
</comment>
<dbReference type="PANTHER" id="PTHR12119:SF2">
    <property type="entry name" value="CYTOCHROME B-C1 COMPLEX SUBUNIT 8"/>
    <property type="match status" value="1"/>
</dbReference>
<keyword evidence="13" id="KW-1185">Reference proteome</keyword>
<evidence type="ECO:0000256" key="4">
    <source>
        <dbReference type="ARBA" id="ARBA00022660"/>
    </source>
</evidence>
<evidence type="ECO:0000256" key="3">
    <source>
        <dbReference type="ARBA" id="ARBA00022448"/>
    </source>
</evidence>
<comment type="function">
    <text evidence="11">Component of the ubiquinol-cytochrome c oxidoreductase, a multisubunit transmembrane complex that is part of the mitochondrial electron transport chain which drives oxidative phosphorylation. The complex plays an important role in the uptake of multiple carbon sources present in different host niches.</text>
</comment>
<evidence type="ECO:0000256" key="10">
    <source>
        <dbReference type="ARBA" id="ARBA00023136"/>
    </source>
</evidence>
<dbReference type="Proteomes" id="UP000812966">
    <property type="component" value="Unassembled WGS sequence"/>
</dbReference>
<evidence type="ECO:0000256" key="9">
    <source>
        <dbReference type="ARBA" id="ARBA00023128"/>
    </source>
</evidence>
<sequence>MGGPKQKGVITYAVSPSRQRAMKGVFHGYIFNGFSRFMRQAPYVLLPASVGYSVYSWAKTKYEWNNSKEGHHILAQQAGGH</sequence>
<keyword evidence="6 11" id="KW-0999">Mitochondrion inner membrane</keyword>
<comment type="caution">
    <text evidence="12">The sequence shown here is derived from an EMBL/GenBank/DDBJ whole genome shotgun (WGS) entry which is preliminary data.</text>
</comment>
<evidence type="ECO:0000256" key="8">
    <source>
        <dbReference type="ARBA" id="ARBA00022989"/>
    </source>
</evidence>
<evidence type="ECO:0000256" key="1">
    <source>
        <dbReference type="ARBA" id="ARBA00004434"/>
    </source>
</evidence>
<gene>
    <name evidence="12" type="ORF">FFLO_01218</name>
</gene>
<protein>
    <recommendedName>
        <fullName evidence="11">Cytochrome b-c1 complex subunit 8</fullName>
    </recommendedName>
    <alternativeName>
        <fullName evidence="11">Complex III subunit 8</fullName>
    </alternativeName>
</protein>
<dbReference type="GO" id="GO:0045275">
    <property type="term" value="C:respiratory chain complex III"/>
    <property type="evidence" value="ECO:0007669"/>
    <property type="project" value="UniProtKB-UniRule"/>
</dbReference>
<keyword evidence="4 11" id="KW-0679">Respiratory chain</keyword>
<dbReference type="EMBL" id="JABELV010000016">
    <property type="protein sequence ID" value="KAG7567092.1"/>
    <property type="molecule type" value="Genomic_DNA"/>
</dbReference>
<proteinExistence type="inferred from homology"/>
<reference evidence="12" key="1">
    <citation type="submission" date="2020-04" db="EMBL/GenBank/DDBJ databases">
        <title>Analysis of mating type loci in Filobasidium floriforme.</title>
        <authorList>
            <person name="Nowrousian M."/>
        </authorList>
    </citation>
    <scope>NUCLEOTIDE SEQUENCE</scope>
    <source>
        <strain evidence="12">CBS 6242</strain>
    </source>
</reference>
<evidence type="ECO:0000256" key="7">
    <source>
        <dbReference type="ARBA" id="ARBA00022982"/>
    </source>
</evidence>
<comment type="similarity">
    <text evidence="2 11">Belongs to the UQCRQ/QCR8 family.</text>
</comment>
<dbReference type="PANTHER" id="PTHR12119">
    <property type="entry name" value="UBIQUINOL-CYTOCHROME C REDUCTASE COMPLEX UBIQUINONE-BINDING PROTEIN QP-C"/>
    <property type="match status" value="1"/>
</dbReference>
<dbReference type="GO" id="GO:0006122">
    <property type="term" value="P:mitochondrial electron transport, ubiquinol to cytochrome c"/>
    <property type="evidence" value="ECO:0007669"/>
    <property type="project" value="UniProtKB-UniRule"/>
</dbReference>
<evidence type="ECO:0000313" key="13">
    <source>
        <dbReference type="Proteomes" id="UP000812966"/>
    </source>
</evidence>
<keyword evidence="3 11" id="KW-0813">Transport</keyword>
<dbReference type="InterPro" id="IPR036642">
    <property type="entry name" value="Cyt_bc1_su8_sf"/>
</dbReference>
<dbReference type="GO" id="GO:0005743">
    <property type="term" value="C:mitochondrial inner membrane"/>
    <property type="evidence" value="ECO:0007669"/>
    <property type="project" value="UniProtKB-SubCell"/>
</dbReference>
<dbReference type="SUPFAM" id="SSF81508">
    <property type="entry name" value="Ubiquinone-binding protein QP-C of cytochrome bc1 complex (Ubiquinol-cytochrome c reductase)"/>
    <property type="match status" value="1"/>
</dbReference>
<dbReference type="FunFam" id="1.20.5.210:FF:000001">
    <property type="entry name" value="Cytochrome b-c1 complex subunit 8"/>
    <property type="match status" value="1"/>
</dbReference>
<dbReference type="AlphaFoldDB" id="A0A8K0JQ64"/>
<dbReference type="Gene3D" id="1.20.5.210">
    <property type="entry name" value="Cytochrome b-c1 complex subunit 8"/>
    <property type="match status" value="1"/>
</dbReference>
<evidence type="ECO:0000256" key="6">
    <source>
        <dbReference type="ARBA" id="ARBA00022792"/>
    </source>
</evidence>
<accession>A0A8K0JQ64</accession>
<keyword evidence="5" id="KW-0812">Transmembrane</keyword>
<keyword evidence="10" id="KW-0472">Membrane</keyword>
<keyword evidence="8" id="KW-1133">Transmembrane helix</keyword>
<dbReference type="InterPro" id="IPR004205">
    <property type="entry name" value="Cyt_bc1_su8"/>
</dbReference>
<dbReference type="Pfam" id="PF02939">
    <property type="entry name" value="UcrQ"/>
    <property type="match status" value="1"/>
</dbReference>
<evidence type="ECO:0000313" key="12">
    <source>
        <dbReference type="EMBL" id="KAG7567092.1"/>
    </source>
</evidence>
<evidence type="ECO:0000256" key="5">
    <source>
        <dbReference type="ARBA" id="ARBA00022692"/>
    </source>
</evidence>
<comment type="subcellular location">
    <subcellularLocation>
        <location evidence="1 11">Mitochondrion inner membrane</location>
        <topology evidence="1 11">Single-pass membrane protein</topology>
    </subcellularLocation>
</comment>
<keyword evidence="7 11" id="KW-0249">Electron transport</keyword>
<evidence type="ECO:0000256" key="11">
    <source>
        <dbReference type="RuleBase" id="RU368118"/>
    </source>
</evidence>